<dbReference type="AlphaFoldDB" id="M0IE21"/>
<evidence type="ECO:0000313" key="3">
    <source>
        <dbReference type="Proteomes" id="UP000011550"/>
    </source>
</evidence>
<keyword evidence="1" id="KW-1133">Transmembrane helix</keyword>
<feature type="transmembrane region" description="Helical" evidence="1">
    <location>
        <begin position="49"/>
        <end position="68"/>
    </location>
</feature>
<gene>
    <name evidence="2" type="ORF">C440_08037</name>
</gene>
<dbReference type="RefSeq" id="WP_008319835.1">
    <property type="nucleotide sequence ID" value="NZ_AOLN01000011.1"/>
</dbReference>
<feature type="transmembrane region" description="Helical" evidence="1">
    <location>
        <begin position="74"/>
        <end position="96"/>
    </location>
</feature>
<feature type="transmembrane region" description="Helical" evidence="1">
    <location>
        <begin position="20"/>
        <end position="42"/>
    </location>
</feature>
<organism evidence="2 3">
    <name type="scientific">Haloferax mucosum ATCC BAA-1512</name>
    <dbReference type="NCBI Taxonomy" id="662479"/>
    <lineage>
        <taxon>Archaea</taxon>
        <taxon>Methanobacteriati</taxon>
        <taxon>Methanobacteriota</taxon>
        <taxon>Stenosarchaea group</taxon>
        <taxon>Halobacteria</taxon>
        <taxon>Halobacteriales</taxon>
        <taxon>Haloferacaceae</taxon>
        <taxon>Haloferax</taxon>
    </lineage>
</organism>
<keyword evidence="1" id="KW-0812">Transmembrane</keyword>
<dbReference type="PATRIC" id="fig|662479.7.peg.1625"/>
<evidence type="ECO:0000313" key="2">
    <source>
        <dbReference type="EMBL" id="ELZ95010.1"/>
    </source>
</evidence>
<protein>
    <submittedName>
        <fullName evidence="2">Uncharacterized protein</fullName>
    </submittedName>
</protein>
<dbReference type="STRING" id="662479.C440_08037"/>
<dbReference type="OrthoDB" id="291761at2157"/>
<proteinExistence type="predicted"/>
<comment type="caution">
    <text evidence="2">The sequence shown here is derived from an EMBL/GenBank/DDBJ whole genome shotgun (WGS) entry which is preliminary data.</text>
</comment>
<accession>M0IE21</accession>
<name>M0IE21_9EURY</name>
<evidence type="ECO:0000256" key="1">
    <source>
        <dbReference type="SAM" id="Phobius"/>
    </source>
</evidence>
<keyword evidence="1" id="KW-0472">Membrane</keyword>
<dbReference type="EMBL" id="AOLN01000011">
    <property type="protein sequence ID" value="ELZ95010.1"/>
    <property type="molecule type" value="Genomic_DNA"/>
</dbReference>
<keyword evidence="3" id="KW-1185">Reference proteome</keyword>
<reference evidence="2 3" key="1">
    <citation type="journal article" date="2014" name="PLoS Genet.">
        <title>Phylogenetically driven sequencing of extremely halophilic archaea reveals strategies for static and dynamic osmo-response.</title>
        <authorList>
            <person name="Becker E.A."/>
            <person name="Seitzer P.M."/>
            <person name="Tritt A."/>
            <person name="Larsen D."/>
            <person name="Krusor M."/>
            <person name="Yao A.I."/>
            <person name="Wu D."/>
            <person name="Madern D."/>
            <person name="Eisen J.A."/>
            <person name="Darling A.E."/>
            <person name="Facciotti M.T."/>
        </authorList>
    </citation>
    <scope>NUCLEOTIDE SEQUENCE [LARGE SCALE GENOMIC DNA]</scope>
    <source>
        <strain evidence="2 3">ATCC BAA-1512</strain>
    </source>
</reference>
<dbReference type="Proteomes" id="UP000011550">
    <property type="component" value="Unassembled WGS sequence"/>
</dbReference>
<sequence>MSLECWFQNDAHTCVFGEPGWSGFIAEPTLAMFIVAIVVIPVYNKTGDFVLPAVLLALISGMAIPLLPGTIASIAWTVLFVSVAGALFVLLFRMVIE</sequence>